<dbReference type="InterPro" id="IPR001128">
    <property type="entry name" value="Cyt_P450"/>
</dbReference>
<keyword evidence="9 14" id="KW-0560">Oxidoreductase</keyword>
<dbReference type="CDD" id="cd11056">
    <property type="entry name" value="CYP6-like"/>
    <property type="match status" value="1"/>
</dbReference>
<keyword evidence="6 13" id="KW-0479">Metal-binding</keyword>
<dbReference type="PRINTS" id="PR00385">
    <property type="entry name" value="P450"/>
</dbReference>
<accession>A0A9N9QGL1</accession>
<dbReference type="EMBL" id="OU892278">
    <property type="protein sequence ID" value="CAG9764030.1"/>
    <property type="molecule type" value="Genomic_DNA"/>
</dbReference>
<dbReference type="SUPFAM" id="SSF48264">
    <property type="entry name" value="Cytochrome P450"/>
    <property type="match status" value="1"/>
</dbReference>
<dbReference type="Gene3D" id="1.10.630.10">
    <property type="entry name" value="Cytochrome P450"/>
    <property type="match status" value="1"/>
</dbReference>
<dbReference type="Proteomes" id="UP001152799">
    <property type="component" value="Chromosome 2"/>
</dbReference>
<evidence type="ECO:0000256" key="13">
    <source>
        <dbReference type="PIRSR" id="PIRSR602401-1"/>
    </source>
</evidence>
<evidence type="ECO:0000256" key="7">
    <source>
        <dbReference type="ARBA" id="ARBA00022824"/>
    </source>
</evidence>
<dbReference type="InterPro" id="IPR050476">
    <property type="entry name" value="Insect_CytP450_Detox"/>
</dbReference>
<keyword evidence="5 13" id="KW-0349">Heme</keyword>
<organism evidence="16 17">
    <name type="scientific">Ceutorhynchus assimilis</name>
    <name type="common">cabbage seed weevil</name>
    <dbReference type="NCBI Taxonomy" id="467358"/>
    <lineage>
        <taxon>Eukaryota</taxon>
        <taxon>Metazoa</taxon>
        <taxon>Ecdysozoa</taxon>
        <taxon>Arthropoda</taxon>
        <taxon>Hexapoda</taxon>
        <taxon>Insecta</taxon>
        <taxon>Pterygota</taxon>
        <taxon>Neoptera</taxon>
        <taxon>Endopterygota</taxon>
        <taxon>Coleoptera</taxon>
        <taxon>Polyphaga</taxon>
        <taxon>Cucujiformia</taxon>
        <taxon>Curculionidae</taxon>
        <taxon>Ceutorhynchinae</taxon>
        <taxon>Ceutorhynchus</taxon>
    </lineage>
</organism>
<dbReference type="GO" id="GO:0005789">
    <property type="term" value="C:endoplasmic reticulum membrane"/>
    <property type="evidence" value="ECO:0007669"/>
    <property type="project" value="UniProtKB-SubCell"/>
</dbReference>
<dbReference type="Pfam" id="PF00067">
    <property type="entry name" value="p450"/>
    <property type="match status" value="1"/>
</dbReference>
<dbReference type="GO" id="GO:0004497">
    <property type="term" value="F:monooxygenase activity"/>
    <property type="evidence" value="ECO:0007669"/>
    <property type="project" value="UniProtKB-KW"/>
</dbReference>
<reference evidence="16" key="1">
    <citation type="submission" date="2022-01" db="EMBL/GenBank/DDBJ databases">
        <authorList>
            <person name="King R."/>
        </authorList>
    </citation>
    <scope>NUCLEOTIDE SEQUENCE</scope>
</reference>
<evidence type="ECO:0000256" key="8">
    <source>
        <dbReference type="ARBA" id="ARBA00022848"/>
    </source>
</evidence>
<evidence type="ECO:0008006" key="18">
    <source>
        <dbReference type="Google" id="ProtNLM"/>
    </source>
</evidence>
<evidence type="ECO:0000256" key="11">
    <source>
        <dbReference type="ARBA" id="ARBA00023033"/>
    </source>
</evidence>
<protein>
    <recommendedName>
        <fullName evidence="18">Cytochrome P450</fullName>
    </recommendedName>
</protein>
<feature type="binding site" description="axial binding residue" evidence="13">
    <location>
        <position position="453"/>
    </location>
    <ligand>
        <name>heme</name>
        <dbReference type="ChEBI" id="CHEBI:30413"/>
    </ligand>
    <ligandPart>
        <name>Fe</name>
        <dbReference type="ChEBI" id="CHEBI:18248"/>
    </ligandPart>
</feature>
<dbReference type="InterPro" id="IPR036396">
    <property type="entry name" value="Cyt_P450_sf"/>
</dbReference>
<feature type="transmembrane region" description="Helical" evidence="15">
    <location>
        <begin position="6"/>
        <end position="23"/>
    </location>
</feature>
<dbReference type="PROSITE" id="PS00086">
    <property type="entry name" value="CYTOCHROME_P450"/>
    <property type="match status" value="1"/>
</dbReference>
<dbReference type="PANTHER" id="PTHR24292:SF100">
    <property type="entry name" value="CYTOCHROME P450 6A16, ISOFORM B-RELATED"/>
    <property type="match status" value="1"/>
</dbReference>
<dbReference type="PANTHER" id="PTHR24292">
    <property type="entry name" value="CYTOCHROME P450"/>
    <property type="match status" value="1"/>
</dbReference>
<evidence type="ECO:0000256" key="10">
    <source>
        <dbReference type="ARBA" id="ARBA00023004"/>
    </source>
</evidence>
<dbReference type="InterPro" id="IPR002401">
    <property type="entry name" value="Cyt_P450_E_grp-I"/>
</dbReference>
<dbReference type="GO" id="GO:0005506">
    <property type="term" value="F:iron ion binding"/>
    <property type="evidence" value="ECO:0007669"/>
    <property type="project" value="InterPro"/>
</dbReference>
<evidence type="ECO:0000256" key="6">
    <source>
        <dbReference type="ARBA" id="ARBA00022723"/>
    </source>
</evidence>
<evidence type="ECO:0000256" key="12">
    <source>
        <dbReference type="ARBA" id="ARBA00023136"/>
    </source>
</evidence>
<comment type="subcellular location">
    <subcellularLocation>
        <location evidence="3">Endoplasmic reticulum membrane</location>
        <topology evidence="3">Peripheral membrane protein</topology>
    </subcellularLocation>
    <subcellularLocation>
        <location evidence="2">Microsome membrane</location>
        <topology evidence="2">Peripheral membrane protein</topology>
    </subcellularLocation>
</comment>
<keyword evidence="17" id="KW-1185">Reference proteome</keyword>
<evidence type="ECO:0000256" key="14">
    <source>
        <dbReference type="RuleBase" id="RU000461"/>
    </source>
</evidence>
<evidence type="ECO:0000256" key="9">
    <source>
        <dbReference type="ARBA" id="ARBA00023002"/>
    </source>
</evidence>
<dbReference type="GO" id="GO:0016705">
    <property type="term" value="F:oxidoreductase activity, acting on paired donors, with incorporation or reduction of molecular oxygen"/>
    <property type="evidence" value="ECO:0007669"/>
    <property type="project" value="InterPro"/>
</dbReference>
<name>A0A9N9QGL1_9CUCU</name>
<evidence type="ECO:0000256" key="3">
    <source>
        <dbReference type="ARBA" id="ARBA00004406"/>
    </source>
</evidence>
<dbReference type="InterPro" id="IPR017972">
    <property type="entry name" value="Cyt_P450_CS"/>
</dbReference>
<evidence type="ECO:0000256" key="1">
    <source>
        <dbReference type="ARBA" id="ARBA00001971"/>
    </source>
</evidence>
<gene>
    <name evidence="16" type="ORF">CEUTPL_LOCUS4677</name>
</gene>
<keyword evidence="15" id="KW-0812">Transmembrane</keyword>
<keyword evidence="15" id="KW-1133">Transmembrane helix</keyword>
<keyword evidence="10 13" id="KW-0408">Iron</keyword>
<dbReference type="GO" id="GO:0020037">
    <property type="term" value="F:heme binding"/>
    <property type="evidence" value="ECO:0007669"/>
    <property type="project" value="InterPro"/>
</dbReference>
<evidence type="ECO:0000256" key="15">
    <source>
        <dbReference type="SAM" id="Phobius"/>
    </source>
</evidence>
<dbReference type="OrthoDB" id="2789670at2759"/>
<keyword evidence="7" id="KW-0256">Endoplasmic reticulum</keyword>
<comment type="cofactor">
    <cofactor evidence="1 13">
        <name>heme</name>
        <dbReference type="ChEBI" id="CHEBI:30413"/>
    </cofactor>
</comment>
<comment type="similarity">
    <text evidence="4 14">Belongs to the cytochrome P450 family.</text>
</comment>
<keyword evidence="11 14" id="KW-0503">Monooxygenase</keyword>
<sequence>MVWYTISLIFFAITSLIWLFSKWRYSYWKRKGIVQLNPEFFYGDFRNMVTSKVSAGEAFKNIYFQLKSKKLELEYGGVYLLFNPVFIPMDLQLIKDIMLKNFDHFQNRGGYNHESDILTQTLSRLGGESWKQLRAKLTPTFTSSRIKMMFETLNEKTYQFESIIDQYIEKDGELNISDFSARFTTDVIASCGFGIECDSLTNPDCDFRVYGKKTNTPRPMKNLLENVFPTKFLAYIGYKSFGDVEEFFVNIVLKTIEHREKNQVFRKDFMHLLLQLRNKNLFSDDGKLTKENNETGTFTDDEIVAQCFIFFVAGFDTSSLTMTMALYEAAKNSEIQDKMRDEIRKVLEKYDGELTYEAAKELEYVEKVVSETLRRYPVVPSIQRVCTKDYTIPGTDIEIEKGTHIQIPVWGIHMNPEYYPNPEIFDPERFSNEEKAKRPDFTYMPFGEGPRICIAARFGLLQVKIGLARMLKDYRFTFSEKTPRNILYKHATVLLYPTEEIILNVEKI</sequence>
<evidence type="ECO:0000313" key="17">
    <source>
        <dbReference type="Proteomes" id="UP001152799"/>
    </source>
</evidence>
<dbReference type="FunFam" id="1.10.630.10:FF:000042">
    <property type="entry name" value="Cytochrome P450"/>
    <property type="match status" value="1"/>
</dbReference>
<proteinExistence type="inferred from homology"/>
<evidence type="ECO:0000256" key="2">
    <source>
        <dbReference type="ARBA" id="ARBA00004174"/>
    </source>
</evidence>
<evidence type="ECO:0000256" key="4">
    <source>
        <dbReference type="ARBA" id="ARBA00010617"/>
    </source>
</evidence>
<evidence type="ECO:0000256" key="5">
    <source>
        <dbReference type="ARBA" id="ARBA00022617"/>
    </source>
</evidence>
<evidence type="ECO:0000313" key="16">
    <source>
        <dbReference type="EMBL" id="CAG9764030.1"/>
    </source>
</evidence>
<keyword evidence="12 15" id="KW-0472">Membrane</keyword>
<dbReference type="AlphaFoldDB" id="A0A9N9QGL1"/>
<keyword evidence="8" id="KW-0492">Microsome</keyword>
<dbReference type="PRINTS" id="PR00463">
    <property type="entry name" value="EP450I"/>
</dbReference>